<dbReference type="GO" id="GO:0000978">
    <property type="term" value="F:RNA polymerase II cis-regulatory region sequence-specific DNA binding"/>
    <property type="evidence" value="ECO:0007669"/>
    <property type="project" value="TreeGrafter"/>
</dbReference>
<dbReference type="PROSITE" id="PS00028">
    <property type="entry name" value="ZINC_FINGER_C2H2_1"/>
    <property type="match status" value="5"/>
</dbReference>
<feature type="non-terminal residue" evidence="16">
    <location>
        <position position="453"/>
    </location>
</feature>
<evidence type="ECO:0000256" key="6">
    <source>
        <dbReference type="ARBA" id="ARBA00022833"/>
    </source>
</evidence>
<feature type="domain" description="C2H2-type" evidence="14">
    <location>
        <begin position="357"/>
        <end position="384"/>
    </location>
</feature>
<keyword evidence="7" id="KW-0805">Transcription regulation</keyword>
<keyword evidence="10" id="KW-0539">Nucleus</keyword>
<feature type="domain" description="ZAD" evidence="15">
    <location>
        <begin position="1"/>
        <end position="56"/>
    </location>
</feature>
<accession>A0A0K8TLJ9</accession>
<feature type="domain" description="C2H2-type" evidence="14">
    <location>
        <begin position="301"/>
        <end position="328"/>
    </location>
</feature>
<evidence type="ECO:0000256" key="1">
    <source>
        <dbReference type="ARBA" id="ARBA00004123"/>
    </source>
</evidence>
<dbReference type="GO" id="GO:0005634">
    <property type="term" value="C:nucleus"/>
    <property type="evidence" value="ECO:0007669"/>
    <property type="project" value="UniProtKB-SubCell"/>
</dbReference>
<dbReference type="PROSITE" id="PS50157">
    <property type="entry name" value="ZINC_FINGER_C2H2_2"/>
    <property type="match status" value="5"/>
</dbReference>
<dbReference type="GO" id="GO:0008270">
    <property type="term" value="F:zinc ion binding"/>
    <property type="evidence" value="ECO:0007669"/>
    <property type="project" value="UniProtKB-KW"/>
</dbReference>
<dbReference type="SUPFAM" id="SSF57667">
    <property type="entry name" value="beta-beta-alpha zinc fingers"/>
    <property type="match status" value="3"/>
</dbReference>
<dbReference type="EMBL" id="GDAI01002394">
    <property type="protein sequence ID" value="JAI15209.1"/>
    <property type="molecule type" value="mRNA"/>
</dbReference>
<dbReference type="FunFam" id="3.30.160.60:FF:000931">
    <property type="entry name" value="zinc finger protein 697"/>
    <property type="match status" value="1"/>
</dbReference>
<proteinExistence type="evidence at transcript level"/>
<evidence type="ECO:0000256" key="2">
    <source>
        <dbReference type="ARBA" id="ARBA00006991"/>
    </source>
</evidence>
<evidence type="ECO:0000256" key="11">
    <source>
        <dbReference type="PROSITE-ProRule" id="PRU00042"/>
    </source>
</evidence>
<dbReference type="Pfam" id="PF07776">
    <property type="entry name" value="zf-AD"/>
    <property type="match status" value="1"/>
</dbReference>
<dbReference type="SUPFAM" id="SSF57716">
    <property type="entry name" value="Glucocorticoid receptor-like (DNA-binding domain)"/>
    <property type="match status" value="1"/>
</dbReference>
<comment type="subcellular location">
    <subcellularLocation>
        <location evidence="1">Nucleus</location>
    </subcellularLocation>
</comment>
<feature type="region of interest" description="Disordered" evidence="13">
    <location>
        <begin position="203"/>
        <end position="232"/>
    </location>
</feature>
<comment type="caution">
    <text evidence="12">Lacks conserved residue(s) required for the propagation of feature annotation.</text>
</comment>
<evidence type="ECO:0000256" key="12">
    <source>
        <dbReference type="PROSITE-ProRule" id="PRU01263"/>
    </source>
</evidence>
<evidence type="ECO:0000256" key="5">
    <source>
        <dbReference type="ARBA" id="ARBA00022771"/>
    </source>
</evidence>
<protein>
    <submittedName>
        <fullName evidence="16">Putative c2h2-type zn-finger protein</fullName>
    </submittedName>
</protein>
<feature type="domain" description="C2H2-type" evidence="14">
    <location>
        <begin position="273"/>
        <end position="300"/>
    </location>
</feature>
<dbReference type="FunFam" id="3.30.160.60:FF:000325">
    <property type="entry name" value="ZFP90 zinc finger protein"/>
    <property type="match status" value="1"/>
</dbReference>
<sequence length="453" mass="51783">EKNIPYADKIMRCSNINIKPGVCLPEQICKKCTDDLNVAYRFRLNCESSDAILQSLVAKNTATDLIMTVKNGELYQYRPPHGLDVKRLKTVLPKVEPTIETEISHPSLAEEHHFTSDDSEATLCEEILPDSMVASSQGEEFHEVMKTEEIITLDLSADPQTSDEFFTPDEKPVVNSRESEVDIAYEQAKDLISYKVVKTNKARTKKTTEKTNPGKVIPSQMGSSKNQEGPGFRVRKNCEEQKPLKICEICGNTYKYKHALESHMRRHRNEKPFSCEICQRSFVINFELRRHMRTHTGQKPYACRYCDRRFSDFGSRIKHERTHTGERPYKCETCGKAFAYSHVLTSHILTHTGEKRYLCGQCGKRFTKAHHLKAHMNTHFKNQNNKAVLRSAVKVGVNQITLEVDPATVVEQNDLVYEDVLTVLTAQPKIEQFDELEEMHTGGENRQSIVNSN</sequence>
<dbReference type="PANTHER" id="PTHR23235:SF120">
    <property type="entry name" value="KRUPPEL-LIKE FACTOR 15"/>
    <property type="match status" value="1"/>
</dbReference>
<dbReference type="Gene3D" id="3.30.160.60">
    <property type="entry name" value="Classic Zinc Finger"/>
    <property type="match status" value="5"/>
</dbReference>
<feature type="domain" description="C2H2-type" evidence="14">
    <location>
        <begin position="245"/>
        <end position="272"/>
    </location>
</feature>
<organism evidence="16">
    <name type="scientific">Tabanus bromius</name>
    <name type="common">Band-eyed brown horse fly</name>
    <dbReference type="NCBI Taxonomy" id="304241"/>
    <lineage>
        <taxon>Eukaryota</taxon>
        <taxon>Metazoa</taxon>
        <taxon>Ecdysozoa</taxon>
        <taxon>Arthropoda</taxon>
        <taxon>Hexapoda</taxon>
        <taxon>Insecta</taxon>
        <taxon>Pterygota</taxon>
        <taxon>Neoptera</taxon>
        <taxon>Endopterygota</taxon>
        <taxon>Diptera</taxon>
        <taxon>Brachycera</taxon>
        <taxon>Tabanomorpha</taxon>
        <taxon>Tabanoidea</taxon>
        <taxon>Tabanidae</taxon>
        <taxon>Tabanus</taxon>
    </lineage>
</organism>
<evidence type="ECO:0000256" key="4">
    <source>
        <dbReference type="ARBA" id="ARBA00022737"/>
    </source>
</evidence>
<dbReference type="SMART" id="SM00868">
    <property type="entry name" value="zf-AD"/>
    <property type="match status" value="1"/>
</dbReference>
<dbReference type="FunFam" id="3.30.160.60:FF:000100">
    <property type="entry name" value="Zinc finger 45-like"/>
    <property type="match status" value="1"/>
</dbReference>
<keyword evidence="5 11" id="KW-0863">Zinc-finger</keyword>
<evidence type="ECO:0000259" key="15">
    <source>
        <dbReference type="PROSITE" id="PS51915"/>
    </source>
</evidence>
<dbReference type="GO" id="GO:0000981">
    <property type="term" value="F:DNA-binding transcription factor activity, RNA polymerase II-specific"/>
    <property type="evidence" value="ECO:0007669"/>
    <property type="project" value="TreeGrafter"/>
</dbReference>
<dbReference type="PROSITE" id="PS51915">
    <property type="entry name" value="ZAD"/>
    <property type="match status" value="1"/>
</dbReference>
<dbReference type="SMART" id="SM00355">
    <property type="entry name" value="ZnF_C2H2"/>
    <property type="match status" value="5"/>
</dbReference>
<evidence type="ECO:0000256" key="7">
    <source>
        <dbReference type="ARBA" id="ARBA00023015"/>
    </source>
</evidence>
<evidence type="ECO:0000256" key="13">
    <source>
        <dbReference type="SAM" id="MobiDB-lite"/>
    </source>
</evidence>
<reference evidence="16" key="1">
    <citation type="journal article" date="2015" name="Insect Biochem. Mol. Biol.">
        <title>An insight into the sialome of the horse fly, Tabanus bromius.</title>
        <authorList>
            <person name="Ribeiro J.M."/>
            <person name="Kazimirova M."/>
            <person name="Takac P."/>
            <person name="Andersen J.F."/>
            <person name="Francischetti I.M."/>
        </authorList>
    </citation>
    <scope>NUCLEOTIDE SEQUENCE</scope>
</reference>
<name>A0A0K8TLJ9_TABBR</name>
<evidence type="ECO:0000256" key="3">
    <source>
        <dbReference type="ARBA" id="ARBA00022723"/>
    </source>
</evidence>
<evidence type="ECO:0000259" key="14">
    <source>
        <dbReference type="PROSITE" id="PS50157"/>
    </source>
</evidence>
<dbReference type="AlphaFoldDB" id="A0A0K8TLJ9"/>
<keyword evidence="4" id="KW-0677">Repeat</keyword>
<evidence type="ECO:0000256" key="8">
    <source>
        <dbReference type="ARBA" id="ARBA00023125"/>
    </source>
</evidence>
<dbReference type="InterPro" id="IPR013087">
    <property type="entry name" value="Znf_C2H2_type"/>
</dbReference>
<dbReference type="InterPro" id="IPR012934">
    <property type="entry name" value="Znf_AD"/>
</dbReference>
<dbReference type="Pfam" id="PF00096">
    <property type="entry name" value="zf-C2H2"/>
    <property type="match status" value="5"/>
</dbReference>
<keyword evidence="9" id="KW-0804">Transcription</keyword>
<keyword evidence="6" id="KW-0862">Zinc</keyword>
<feature type="non-terminal residue" evidence="16">
    <location>
        <position position="1"/>
    </location>
</feature>
<dbReference type="FunFam" id="3.30.160.60:FF:000303">
    <property type="entry name" value="Zinc finger protein 41"/>
    <property type="match status" value="1"/>
</dbReference>
<feature type="domain" description="C2H2-type" evidence="14">
    <location>
        <begin position="329"/>
        <end position="356"/>
    </location>
</feature>
<dbReference type="InterPro" id="IPR036236">
    <property type="entry name" value="Znf_C2H2_sf"/>
</dbReference>
<dbReference type="PANTHER" id="PTHR23235">
    <property type="entry name" value="KRUEPPEL-LIKE TRANSCRIPTION FACTOR"/>
    <property type="match status" value="1"/>
</dbReference>
<comment type="similarity">
    <text evidence="2">Belongs to the krueppel C2H2-type zinc-finger protein family.</text>
</comment>
<keyword evidence="8" id="KW-0238">DNA-binding</keyword>
<evidence type="ECO:0000313" key="16">
    <source>
        <dbReference type="EMBL" id="JAI15209.1"/>
    </source>
</evidence>
<keyword evidence="3" id="KW-0479">Metal-binding</keyword>
<evidence type="ECO:0000256" key="9">
    <source>
        <dbReference type="ARBA" id="ARBA00023163"/>
    </source>
</evidence>
<evidence type="ECO:0000256" key="10">
    <source>
        <dbReference type="ARBA" id="ARBA00023242"/>
    </source>
</evidence>